<evidence type="ECO:0000256" key="1">
    <source>
        <dbReference type="ARBA" id="ARBA00009054"/>
    </source>
</evidence>
<gene>
    <name evidence="4 9" type="primary">grpE</name>
    <name evidence="9" type="ORF">GILLIAM_00569</name>
    <name evidence="8" type="ORF">OTSGILL_1016</name>
</gene>
<dbReference type="GO" id="GO:0006457">
    <property type="term" value="P:protein folding"/>
    <property type="evidence" value="ECO:0007669"/>
    <property type="project" value="InterPro"/>
</dbReference>
<evidence type="ECO:0000256" key="7">
    <source>
        <dbReference type="SAM" id="MobiDB-lite"/>
    </source>
</evidence>
<dbReference type="InterPro" id="IPR013805">
    <property type="entry name" value="GrpE_CC"/>
</dbReference>
<dbReference type="SUPFAM" id="SSF58014">
    <property type="entry name" value="Coiled-coil domain of nucleotide exchange factor GrpE"/>
    <property type="match status" value="1"/>
</dbReference>
<proteinExistence type="inferred from homology"/>
<name>A0A0F3MBJ7_ORITS</name>
<organism evidence="8 10">
    <name type="scientific">Orientia tsutsugamushi str. Gilliam</name>
    <dbReference type="NCBI Taxonomy" id="1359184"/>
    <lineage>
        <taxon>Bacteria</taxon>
        <taxon>Pseudomonadati</taxon>
        <taxon>Pseudomonadota</taxon>
        <taxon>Alphaproteobacteria</taxon>
        <taxon>Rickettsiales</taxon>
        <taxon>Rickettsiaceae</taxon>
        <taxon>Rickettsieae</taxon>
        <taxon>Orientia</taxon>
    </lineage>
</organism>
<accession>A0A0F3MBJ7</accession>
<evidence type="ECO:0000256" key="6">
    <source>
        <dbReference type="RuleBase" id="RU004478"/>
    </source>
</evidence>
<reference evidence="8 10" key="1">
    <citation type="submission" date="2015-02" db="EMBL/GenBank/DDBJ databases">
        <title>Genome Sequencing of Rickettsiales.</title>
        <authorList>
            <person name="Daugherty S.C."/>
            <person name="Su Q."/>
            <person name="Abolude K."/>
            <person name="Beier-Sexton M."/>
            <person name="Carlyon J.A."/>
            <person name="Carter R."/>
            <person name="Day N.P."/>
            <person name="Dumler S.J."/>
            <person name="Dyachenko V."/>
            <person name="Godinez A."/>
            <person name="Kurtti T.J."/>
            <person name="Lichay M."/>
            <person name="Mullins K.E."/>
            <person name="Ott S."/>
            <person name="Pappas-Brown V."/>
            <person name="Paris D.H."/>
            <person name="Patel P."/>
            <person name="Richards A.L."/>
            <person name="Sadzewicz L."/>
            <person name="Sears K."/>
            <person name="Seidman D."/>
            <person name="Sengamalay N."/>
            <person name="Stenos J."/>
            <person name="Tallon L.J."/>
            <person name="Vincent G."/>
            <person name="Fraser C.M."/>
            <person name="Munderloh U."/>
            <person name="Dunning-Hotopp J.C."/>
        </authorList>
    </citation>
    <scope>NUCLEOTIDE SEQUENCE [LARGE SCALE GENOMIC DNA]</scope>
    <source>
        <strain evidence="8 10">Gilliam</strain>
    </source>
</reference>
<keyword evidence="3 4" id="KW-0143">Chaperone</keyword>
<evidence type="ECO:0000313" key="11">
    <source>
        <dbReference type="Proteomes" id="UP000244959"/>
    </source>
</evidence>
<dbReference type="RefSeq" id="WP_047220510.1">
    <property type="nucleotide sequence ID" value="NZ_LS398551.1"/>
</dbReference>
<evidence type="ECO:0000256" key="5">
    <source>
        <dbReference type="RuleBase" id="RU000639"/>
    </source>
</evidence>
<dbReference type="EMBL" id="LANO01000012">
    <property type="protein sequence ID" value="KJV53110.1"/>
    <property type="molecule type" value="Genomic_DNA"/>
</dbReference>
<evidence type="ECO:0000256" key="4">
    <source>
        <dbReference type="HAMAP-Rule" id="MF_01151"/>
    </source>
</evidence>
<sequence>MQDNHTNQHNKDASSYVVNQDNADSQQVDKKSSNQEVPNDDIINNKDSEIARLNNDLLRAIAENDNTIKRYERQLQEVKEYAIFNFAKDMLSVLDDLSLALSNMEQQLDNSNNQENNKIKNAITGIEMTQKKFGSILSQYGIQKFEPKTGEPFDSNIHHVLSLVKDTKCAKGTVVSVMQVGYKLKDRLLRPAIVSVAE</sequence>
<dbReference type="InterPro" id="IPR009012">
    <property type="entry name" value="GrpE_head"/>
</dbReference>
<reference evidence="9" key="2">
    <citation type="submission" date="2018-03" db="EMBL/GenBank/DDBJ databases">
        <authorList>
            <person name="Keele B.F."/>
        </authorList>
    </citation>
    <scope>NUCLEOTIDE SEQUENCE [LARGE SCALE GENOMIC DNA]</scope>
    <source>
        <strain evidence="9">Gilliam</strain>
    </source>
</reference>
<dbReference type="CDD" id="cd00446">
    <property type="entry name" value="GrpE"/>
    <property type="match status" value="1"/>
</dbReference>
<comment type="subunit">
    <text evidence="4">Homodimer.</text>
</comment>
<dbReference type="GO" id="GO:0051087">
    <property type="term" value="F:protein-folding chaperone binding"/>
    <property type="evidence" value="ECO:0007669"/>
    <property type="project" value="InterPro"/>
</dbReference>
<evidence type="ECO:0000313" key="10">
    <source>
        <dbReference type="Proteomes" id="UP000033769"/>
    </source>
</evidence>
<evidence type="ECO:0000313" key="8">
    <source>
        <dbReference type="EMBL" id="KJV53110.1"/>
    </source>
</evidence>
<dbReference type="PANTHER" id="PTHR21237">
    <property type="entry name" value="GRPE PROTEIN"/>
    <property type="match status" value="1"/>
</dbReference>
<dbReference type="GO" id="GO:0005737">
    <property type="term" value="C:cytoplasm"/>
    <property type="evidence" value="ECO:0007669"/>
    <property type="project" value="UniProtKB-SubCell"/>
</dbReference>
<dbReference type="Proteomes" id="UP000244959">
    <property type="component" value="Chromosome I"/>
</dbReference>
<dbReference type="AlphaFoldDB" id="A0A0F3MBJ7"/>
<dbReference type="SUPFAM" id="SSF51064">
    <property type="entry name" value="Head domain of nucleotide exchange factor GrpE"/>
    <property type="match status" value="1"/>
</dbReference>
<dbReference type="PRINTS" id="PR00773">
    <property type="entry name" value="GRPEPROTEIN"/>
</dbReference>
<dbReference type="PROSITE" id="PS01071">
    <property type="entry name" value="GRPE"/>
    <property type="match status" value="1"/>
</dbReference>
<comment type="similarity">
    <text evidence="1 4 6">Belongs to the GrpE family.</text>
</comment>
<evidence type="ECO:0000256" key="3">
    <source>
        <dbReference type="ARBA" id="ARBA00023186"/>
    </source>
</evidence>
<keyword evidence="11" id="KW-1185">Reference proteome</keyword>
<feature type="region of interest" description="Disordered" evidence="7">
    <location>
        <begin position="1"/>
        <end position="45"/>
    </location>
</feature>
<comment type="function">
    <text evidence="4 5">Participates actively in the response to hyperosmotic and heat shock by preventing the aggregation of stress-denatured proteins, in association with DnaK and GrpE. It is the nucleotide exchange factor for DnaK and may function as a thermosensor. Unfolded proteins bind initially to DnaJ; upon interaction with the DnaJ-bound protein, DnaK hydrolyzes its bound ATP, resulting in the formation of a stable complex. GrpE releases ADP from DnaK; ATP binding to DnaK triggers the release of the substrate protein, thus completing the reaction cycle. Several rounds of ATP-dependent interactions between DnaJ, DnaK and GrpE are required for fully efficient folding.</text>
</comment>
<evidence type="ECO:0000313" key="9">
    <source>
        <dbReference type="EMBL" id="SPR04082.1"/>
    </source>
</evidence>
<reference evidence="11" key="3">
    <citation type="submission" date="2018-03" db="EMBL/GenBank/DDBJ databases">
        <authorList>
            <person name="Batty M. E."/>
            <person name="Batty M E."/>
        </authorList>
    </citation>
    <scope>NUCLEOTIDE SEQUENCE [LARGE SCALE GENOMIC DNA]</scope>
    <source>
        <strain evidence="11">Gilliam</strain>
    </source>
</reference>
<feature type="compositionally biased region" description="Polar residues" evidence="7">
    <location>
        <begin position="16"/>
        <end position="26"/>
    </location>
</feature>
<dbReference type="PANTHER" id="PTHR21237:SF23">
    <property type="entry name" value="GRPE PROTEIN HOMOLOG, MITOCHONDRIAL"/>
    <property type="match status" value="1"/>
</dbReference>
<dbReference type="EMBL" id="LS398551">
    <property type="protein sequence ID" value="SPR04082.1"/>
    <property type="molecule type" value="Genomic_DNA"/>
</dbReference>
<protein>
    <recommendedName>
        <fullName evidence="4 5">Protein GrpE</fullName>
    </recommendedName>
    <alternativeName>
        <fullName evidence="4">HSP-70 cofactor</fullName>
    </alternativeName>
</protein>
<dbReference type="InterPro" id="IPR000740">
    <property type="entry name" value="GrpE"/>
</dbReference>
<dbReference type="GO" id="GO:0000774">
    <property type="term" value="F:adenyl-nucleotide exchange factor activity"/>
    <property type="evidence" value="ECO:0007669"/>
    <property type="project" value="InterPro"/>
</dbReference>
<keyword evidence="2 4" id="KW-0346">Stress response</keyword>
<dbReference type="Gene3D" id="2.30.22.10">
    <property type="entry name" value="Head domain of nucleotide exchange factor GrpE"/>
    <property type="match status" value="1"/>
</dbReference>
<dbReference type="HAMAP" id="MF_01151">
    <property type="entry name" value="GrpE"/>
    <property type="match status" value="1"/>
</dbReference>
<dbReference type="GO" id="GO:0051082">
    <property type="term" value="F:unfolded protein binding"/>
    <property type="evidence" value="ECO:0007669"/>
    <property type="project" value="TreeGrafter"/>
</dbReference>
<dbReference type="Proteomes" id="UP000033769">
    <property type="component" value="Unassembled WGS sequence"/>
</dbReference>
<dbReference type="Gene3D" id="3.90.20.20">
    <property type="match status" value="1"/>
</dbReference>
<dbReference type="PATRIC" id="fig|1359184.3.peg.268"/>
<dbReference type="GO" id="GO:0042803">
    <property type="term" value="F:protein homodimerization activity"/>
    <property type="evidence" value="ECO:0007669"/>
    <property type="project" value="InterPro"/>
</dbReference>
<dbReference type="Pfam" id="PF01025">
    <property type="entry name" value="GrpE"/>
    <property type="match status" value="1"/>
</dbReference>
<evidence type="ECO:0000256" key="2">
    <source>
        <dbReference type="ARBA" id="ARBA00023016"/>
    </source>
</evidence>
<keyword evidence="4" id="KW-0963">Cytoplasm</keyword>
<comment type="subcellular location">
    <subcellularLocation>
        <location evidence="4">Cytoplasm</location>
    </subcellularLocation>
</comment>